<dbReference type="RefSeq" id="WP_143133341.1">
    <property type="nucleotide sequence ID" value="NZ_FPBO01000036.1"/>
</dbReference>
<dbReference type="InterPro" id="IPR012910">
    <property type="entry name" value="Plug_dom"/>
</dbReference>
<evidence type="ECO:0000259" key="14">
    <source>
        <dbReference type="Pfam" id="PF00593"/>
    </source>
</evidence>
<comment type="subcellular location">
    <subcellularLocation>
        <location evidence="1 11">Cell outer membrane</location>
        <topology evidence="1 11">Multi-pass membrane protein</topology>
    </subcellularLocation>
</comment>
<evidence type="ECO:0000313" key="16">
    <source>
        <dbReference type="EMBL" id="SFV12620.1"/>
    </source>
</evidence>
<dbReference type="Pfam" id="PF00593">
    <property type="entry name" value="TonB_dep_Rec_b-barrel"/>
    <property type="match status" value="1"/>
</dbReference>
<keyword evidence="13" id="KW-0732">Signal</keyword>
<dbReference type="SUPFAM" id="SSF56935">
    <property type="entry name" value="Porins"/>
    <property type="match status" value="1"/>
</dbReference>
<evidence type="ECO:0000256" key="8">
    <source>
        <dbReference type="ARBA" id="ARBA00023077"/>
    </source>
</evidence>
<organism evidence="16 17">
    <name type="scientific">Pseudoduganella namucuonensis</name>
    <dbReference type="NCBI Taxonomy" id="1035707"/>
    <lineage>
        <taxon>Bacteria</taxon>
        <taxon>Pseudomonadati</taxon>
        <taxon>Pseudomonadota</taxon>
        <taxon>Betaproteobacteria</taxon>
        <taxon>Burkholderiales</taxon>
        <taxon>Oxalobacteraceae</taxon>
        <taxon>Telluria group</taxon>
        <taxon>Pseudoduganella</taxon>
    </lineage>
</organism>
<dbReference type="Pfam" id="PF07715">
    <property type="entry name" value="Plug"/>
    <property type="match status" value="1"/>
</dbReference>
<comment type="similarity">
    <text evidence="11 12">Belongs to the TonB-dependent receptor family.</text>
</comment>
<feature type="domain" description="TonB-dependent receptor-like beta-barrel" evidence="14">
    <location>
        <begin position="283"/>
        <end position="748"/>
    </location>
</feature>
<keyword evidence="5 11" id="KW-0812">Transmembrane</keyword>
<protein>
    <submittedName>
        <fullName evidence="16">Iron complex outermembrane recepter protein</fullName>
    </submittedName>
</protein>
<evidence type="ECO:0000259" key="15">
    <source>
        <dbReference type="Pfam" id="PF07715"/>
    </source>
</evidence>
<keyword evidence="2 11" id="KW-0813">Transport</keyword>
<evidence type="ECO:0000313" key="17">
    <source>
        <dbReference type="Proteomes" id="UP000199391"/>
    </source>
</evidence>
<gene>
    <name evidence="16" type="ORF">SAMN05216552_103667</name>
</gene>
<keyword evidence="9 11" id="KW-0472">Membrane</keyword>
<dbReference type="PANTHER" id="PTHR32552">
    <property type="entry name" value="FERRICHROME IRON RECEPTOR-RELATED"/>
    <property type="match status" value="1"/>
</dbReference>
<dbReference type="InterPro" id="IPR000531">
    <property type="entry name" value="Beta-barrel_TonB"/>
</dbReference>
<reference evidence="17" key="1">
    <citation type="submission" date="2016-10" db="EMBL/GenBank/DDBJ databases">
        <authorList>
            <person name="Varghese N."/>
            <person name="Submissions S."/>
        </authorList>
    </citation>
    <scope>NUCLEOTIDE SEQUENCE [LARGE SCALE GENOMIC DNA]</scope>
    <source>
        <strain evidence="17">CGMCC 1.11014</strain>
    </source>
</reference>
<name>A0A1I7LSS7_9BURK</name>
<accession>A0A1I7LSS7</accession>
<dbReference type="PANTHER" id="PTHR32552:SF81">
    <property type="entry name" value="TONB-DEPENDENT OUTER MEMBRANE RECEPTOR"/>
    <property type="match status" value="1"/>
</dbReference>
<keyword evidence="10 11" id="KW-0998">Cell outer membrane</keyword>
<dbReference type="OrthoDB" id="8538693at2"/>
<feature type="signal peptide" evidence="13">
    <location>
        <begin position="1"/>
        <end position="32"/>
    </location>
</feature>
<feature type="chain" id="PRO_5011688491" evidence="13">
    <location>
        <begin position="33"/>
        <end position="783"/>
    </location>
</feature>
<keyword evidence="7" id="KW-0406">Ion transport</keyword>
<evidence type="ECO:0000256" key="12">
    <source>
        <dbReference type="RuleBase" id="RU003357"/>
    </source>
</evidence>
<dbReference type="PROSITE" id="PS51257">
    <property type="entry name" value="PROKAR_LIPOPROTEIN"/>
    <property type="match status" value="1"/>
</dbReference>
<sequence>MHAFQRRILSRSILLAFSAPGLLACASAQAQAQEVVAAEAPALAAPAAEQPAAKAGGIETVVVTARRKKERMQDVPTAITAISAKEIENMKIETITDVGQNVPNVQVSQQGGALAPEFHVRGIANGSLNVQVDSGIGAYVDGVYLGRVAASAFEIADLAQIEVMRGPQGTLFGRNSTGGAINLITADPTGVTGINAEVGFSKYKGRHQKVGIDFPSVAGLAARLTVSHRESDGYVTNTAPIQTFKVAGWGDFTTSRNAPANDADAALLSLQYKGVDKLVLDYKFDYSRSTQTIDYRQILNLDAGVSTGFAAVSVPVGFGYMRSLPATFESPAGMEVQGHAFKANYAINDQISAKYIGAYREYHIDYGMNAVFGAGLWTDGTTFGAPMLALRKERQHQSSHELQLLGKSGPLDWIAGLFYFDESASNDNPVMLAALGFPGIKPGVAYTINPDTDYLVGQKDSAVNKSSAAYAHASWEFGGAWVLSGGLRHTRDKRSEHVDNAGRLAFGSTVILPGFLNQDFVYEGSHTDYDVSATFKFGKDTSAYAKYSTGYVSGGILMGISFLPETVTSLEAGIKSTMLDNRLRSNLAVFEMRRKNLQFEGFSGAGYSMTNDGTAKTTGLELELMYKPSDALTLNGSLGISSVSNSGQYRTFQPKQTASFGAEYKFARIFNEVLPTLRVDGTYMAESNRLSCPAGMDAARNICTGNLNAALDARAVIPAAKQLNARLSFSNISVASGTGKLSFWGRNLLDQNKSSYMYSLGGDTVSGIFQAPRTFGVDFAVSF</sequence>
<dbReference type="InterPro" id="IPR039426">
    <property type="entry name" value="TonB-dep_rcpt-like"/>
</dbReference>
<evidence type="ECO:0000256" key="2">
    <source>
        <dbReference type="ARBA" id="ARBA00022448"/>
    </source>
</evidence>
<dbReference type="Proteomes" id="UP000199391">
    <property type="component" value="Unassembled WGS sequence"/>
</dbReference>
<feature type="domain" description="TonB-dependent receptor plug" evidence="15">
    <location>
        <begin position="72"/>
        <end position="180"/>
    </location>
</feature>
<evidence type="ECO:0000256" key="7">
    <source>
        <dbReference type="ARBA" id="ARBA00023065"/>
    </source>
</evidence>
<evidence type="ECO:0000256" key="3">
    <source>
        <dbReference type="ARBA" id="ARBA00022452"/>
    </source>
</evidence>
<dbReference type="STRING" id="1035707.SAMN05216552_103667"/>
<evidence type="ECO:0000256" key="9">
    <source>
        <dbReference type="ARBA" id="ARBA00023136"/>
    </source>
</evidence>
<evidence type="ECO:0000256" key="11">
    <source>
        <dbReference type="PROSITE-ProRule" id="PRU01360"/>
    </source>
</evidence>
<keyword evidence="8 12" id="KW-0798">TonB box</keyword>
<dbReference type="GO" id="GO:0009279">
    <property type="term" value="C:cell outer membrane"/>
    <property type="evidence" value="ECO:0007669"/>
    <property type="project" value="UniProtKB-SubCell"/>
</dbReference>
<evidence type="ECO:0000256" key="6">
    <source>
        <dbReference type="ARBA" id="ARBA00023004"/>
    </source>
</evidence>
<proteinExistence type="inferred from homology"/>
<keyword evidence="6" id="KW-0408">Iron</keyword>
<evidence type="ECO:0000256" key="13">
    <source>
        <dbReference type="SAM" id="SignalP"/>
    </source>
</evidence>
<dbReference type="EMBL" id="FPBO01000036">
    <property type="protein sequence ID" value="SFV12620.1"/>
    <property type="molecule type" value="Genomic_DNA"/>
</dbReference>
<dbReference type="InterPro" id="IPR036942">
    <property type="entry name" value="Beta-barrel_TonB_sf"/>
</dbReference>
<dbReference type="Gene3D" id="2.40.170.20">
    <property type="entry name" value="TonB-dependent receptor, beta-barrel domain"/>
    <property type="match status" value="1"/>
</dbReference>
<keyword evidence="17" id="KW-1185">Reference proteome</keyword>
<evidence type="ECO:0000256" key="10">
    <source>
        <dbReference type="ARBA" id="ARBA00023237"/>
    </source>
</evidence>
<evidence type="ECO:0000256" key="5">
    <source>
        <dbReference type="ARBA" id="ARBA00022692"/>
    </source>
</evidence>
<dbReference type="AlphaFoldDB" id="A0A1I7LSS7"/>
<evidence type="ECO:0000256" key="1">
    <source>
        <dbReference type="ARBA" id="ARBA00004571"/>
    </source>
</evidence>
<evidence type="ECO:0000256" key="4">
    <source>
        <dbReference type="ARBA" id="ARBA00022496"/>
    </source>
</evidence>
<dbReference type="PROSITE" id="PS52016">
    <property type="entry name" value="TONB_DEPENDENT_REC_3"/>
    <property type="match status" value="1"/>
</dbReference>
<dbReference type="GO" id="GO:0006826">
    <property type="term" value="P:iron ion transport"/>
    <property type="evidence" value="ECO:0007669"/>
    <property type="project" value="UniProtKB-KW"/>
</dbReference>
<keyword evidence="3 11" id="KW-1134">Transmembrane beta strand</keyword>
<keyword evidence="4" id="KW-0410">Iron transport</keyword>